<dbReference type="CDD" id="cd11398">
    <property type="entry name" value="bHLHzip_scCBP1"/>
    <property type="match status" value="1"/>
</dbReference>
<keyword evidence="3" id="KW-0175">Coiled coil</keyword>
<organism evidence="6 7">
    <name type="scientific">Tortispora caseinolytica NRRL Y-17796</name>
    <dbReference type="NCBI Taxonomy" id="767744"/>
    <lineage>
        <taxon>Eukaryota</taxon>
        <taxon>Fungi</taxon>
        <taxon>Dikarya</taxon>
        <taxon>Ascomycota</taxon>
        <taxon>Saccharomycotina</taxon>
        <taxon>Trigonopsidomycetes</taxon>
        <taxon>Trigonopsidales</taxon>
        <taxon>Trigonopsidaceae</taxon>
        <taxon>Tortispora</taxon>
    </lineage>
</organism>
<dbReference type="GO" id="GO:0003700">
    <property type="term" value="F:DNA-binding transcription factor activity"/>
    <property type="evidence" value="ECO:0007669"/>
    <property type="project" value="InterPro"/>
</dbReference>
<keyword evidence="1" id="KW-0238">DNA-binding</keyword>
<dbReference type="GO" id="GO:0005634">
    <property type="term" value="C:nucleus"/>
    <property type="evidence" value="ECO:0007669"/>
    <property type="project" value="TreeGrafter"/>
</dbReference>
<dbReference type="GO" id="GO:0003677">
    <property type="term" value="F:DNA binding"/>
    <property type="evidence" value="ECO:0007669"/>
    <property type="project" value="UniProtKB-KW"/>
</dbReference>
<reference evidence="7" key="1">
    <citation type="submission" date="2016-02" db="EMBL/GenBank/DDBJ databases">
        <title>Comparative genomics of biotechnologically important yeasts.</title>
        <authorList>
            <consortium name="DOE Joint Genome Institute"/>
            <person name="Riley R."/>
            <person name="Haridas S."/>
            <person name="Wolfe K.H."/>
            <person name="Lopes M.R."/>
            <person name="Hittinger C.T."/>
            <person name="Goker M."/>
            <person name="Salamov A."/>
            <person name="Wisecaver J."/>
            <person name="Long T.M."/>
            <person name="Aerts A.L."/>
            <person name="Barry K."/>
            <person name="Choi C."/>
            <person name="Clum A."/>
            <person name="Coughlan A.Y."/>
            <person name="Deshpande S."/>
            <person name="Douglass A.P."/>
            <person name="Hanson S.J."/>
            <person name="Klenk H.-P."/>
            <person name="Labutti K."/>
            <person name="Lapidus A."/>
            <person name="Lindquist E."/>
            <person name="Lipzen A."/>
            <person name="Meier-Kolthoff J.P."/>
            <person name="Ohm R.A."/>
            <person name="Otillar R.P."/>
            <person name="Pangilinan J."/>
            <person name="Peng Y."/>
            <person name="Rokas A."/>
            <person name="Rosa C.A."/>
            <person name="Scheuner C."/>
            <person name="Sibirny A.A."/>
            <person name="Slot J.C."/>
            <person name="Stielow J.B."/>
            <person name="Sun H."/>
            <person name="Kurtzman C.P."/>
            <person name="Blackwell M."/>
            <person name="Jeffries T.W."/>
            <person name="Grigoriev I.V."/>
        </authorList>
    </citation>
    <scope>NUCLEOTIDE SEQUENCE [LARGE SCALE GENOMIC DNA]</scope>
    <source>
        <strain evidence="7">NRRL Y-17796</strain>
    </source>
</reference>
<protein>
    <recommendedName>
        <fullName evidence="5">BHLH domain-containing protein</fullName>
    </recommendedName>
</protein>
<dbReference type="PANTHER" id="PTHR47787:SF1">
    <property type="entry name" value="CENTROMERE-BINDING PROTEIN 1"/>
    <property type="match status" value="1"/>
</dbReference>
<evidence type="ECO:0000256" key="3">
    <source>
        <dbReference type="SAM" id="Coils"/>
    </source>
</evidence>
<feature type="compositionally biased region" description="Basic and acidic residues" evidence="4">
    <location>
        <begin position="23"/>
        <end position="37"/>
    </location>
</feature>
<dbReference type="EMBL" id="KV453841">
    <property type="protein sequence ID" value="ODV92954.1"/>
    <property type="molecule type" value="Genomic_DNA"/>
</dbReference>
<dbReference type="OrthoDB" id="71302at2759"/>
<name>A0A1E4TMH6_9ASCO</name>
<dbReference type="PANTHER" id="PTHR47787">
    <property type="entry name" value="CENTROMERE-BINDING PROTEIN 1"/>
    <property type="match status" value="1"/>
</dbReference>
<dbReference type="AlphaFoldDB" id="A0A1E4TMH6"/>
<dbReference type="PROSITE" id="PS50888">
    <property type="entry name" value="BHLH"/>
    <property type="match status" value="1"/>
</dbReference>
<keyword evidence="2" id="KW-0539">Nucleus</keyword>
<evidence type="ECO:0000256" key="2">
    <source>
        <dbReference type="ARBA" id="ARBA00023242"/>
    </source>
</evidence>
<sequence>MLNQANGGIKQQQAHTAVSTDWQRQRKDCHKEVERRRRETISNGIEKLAKLIPHCDKSKGAILAKAAEYIQELKENEHANFEKWTVEKLTAEQTIAELSHSNETLKNRLEQAYREAELWKRTCQQAGIKRAGTGAQ</sequence>
<dbReference type="GO" id="GO:0046983">
    <property type="term" value="F:protein dimerization activity"/>
    <property type="evidence" value="ECO:0007669"/>
    <property type="project" value="InterPro"/>
</dbReference>
<evidence type="ECO:0000256" key="1">
    <source>
        <dbReference type="ARBA" id="ARBA00023125"/>
    </source>
</evidence>
<dbReference type="InterPro" id="IPR047206">
    <property type="entry name" value="bHLHzip_scCBP1-like"/>
</dbReference>
<evidence type="ECO:0000313" key="7">
    <source>
        <dbReference type="Proteomes" id="UP000095023"/>
    </source>
</evidence>
<gene>
    <name evidence="6" type="ORF">CANCADRAFT_21099</name>
</gene>
<keyword evidence="7" id="KW-1185">Reference proteome</keyword>
<evidence type="ECO:0000259" key="5">
    <source>
        <dbReference type="PROSITE" id="PS50888"/>
    </source>
</evidence>
<dbReference type="Proteomes" id="UP000095023">
    <property type="component" value="Unassembled WGS sequence"/>
</dbReference>
<evidence type="ECO:0000313" key="6">
    <source>
        <dbReference type="EMBL" id="ODV92954.1"/>
    </source>
</evidence>
<dbReference type="SUPFAM" id="SSF47459">
    <property type="entry name" value="HLH, helix-loop-helix DNA-binding domain"/>
    <property type="match status" value="1"/>
</dbReference>
<dbReference type="InterPro" id="IPR011598">
    <property type="entry name" value="bHLH_dom"/>
</dbReference>
<dbReference type="Pfam" id="PF00010">
    <property type="entry name" value="HLH"/>
    <property type="match status" value="1"/>
</dbReference>
<dbReference type="InterPro" id="IPR036638">
    <property type="entry name" value="HLH_DNA-bd_sf"/>
</dbReference>
<feature type="domain" description="BHLH" evidence="5">
    <location>
        <begin position="25"/>
        <end position="73"/>
    </location>
</feature>
<dbReference type="SMART" id="SM00353">
    <property type="entry name" value="HLH"/>
    <property type="match status" value="1"/>
</dbReference>
<feature type="coiled-coil region" evidence="3">
    <location>
        <begin position="88"/>
        <end position="122"/>
    </location>
</feature>
<evidence type="ECO:0000256" key="4">
    <source>
        <dbReference type="SAM" id="MobiDB-lite"/>
    </source>
</evidence>
<accession>A0A1E4TMH6</accession>
<dbReference type="Gene3D" id="4.10.280.10">
    <property type="entry name" value="Helix-loop-helix DNA-binding domain"/>
    <property type="match status" value="1"/>
</dbReference>
<feature type="compositionally biased region" description="Polar residues" evidence="4">
    <location>
        <begin position="1"/>
        <end position="22"/>
    </location>
</feature>
<feature type="region of interest" description="Disordered" evidence="4">
    <location>
        <begin position="1"/>
        <end position="37"/>
    </location>
</feature>
<proteinExistence type="predicted"/>